<dbReference type="Pfam" id="PF19455">
    <property type="entry name" value="DUF5993"/>
    <property type="match status" value="1"/>
</dbReference>
<name>A0A4R3LUS7_9HYPH</name>
<keyword evidence="2" id="KW-1185">Reference proteome</keyword>
<evidence type="ECO:0000313" key="2">
    <source>
        <dbReference type="Proteomes" id="UP000294664"/>
    </source>
</evidence>
<sequence>MMSLPFFGIFLALALVMAGRRTASIVVFGASFVMLLVLFKLHATDPLNIAL</sequence>
<gene>
    <name evidence="1" type="ORF">EDC64_10797</name>
</gene>
<organism evidence="1 2">
    <name type="scientific">Aquabacter spiritensis</name>
    <dbReference type="NCBI Taxonomy" id="933073"/>
    <lineage>
        <taxon>Bacteria</taxon>
        <taxon>Pseudomonadati</taxon>
        <taxon>Pseudomonadota</taxon>
        <taxon>Alphaproteobacteria</taxon>
        <taxon>Hyphomicrobiales</taxon>
        <taxon>Xanthobacteraceae</taxon>
        <taxon>Aquabacter</taxon>
    </lineage>
</organism>
<evidence type="ECO:0000313" key="1">
    <source>
        <dbReference type="EMBL" id="TCT04281.1"/>
    </source>
</evidence>
<dbReference type="Proteomes" id="UP000294664">
    <property type="component" value="Unassembled WGS sequence"/>
</dbReference>
<dbReference type="InterPro" id="IPR046035">
    <property type="entry name" value="DUF5993"/>
</dbReference>
<dbReference type="EMBL" id="SMAI01000007">
    <property type="protein sequence ID" value="TCT04281.1"/>
    <property type="molecule type" value="Genomic_DNA"/>
</dbReference>
<accession>A0A4R3LUS7</accession>
<comment type="caution">
    <text evidence="1">The sequence shown here is derived from an EMBL/GenBank/DDBJ whole genome shotgun (WGS) entry which is preliminary data.</text>
</comment>
<reference evidence="1 2" key="1">
    <citation type="submission" date="2019-03" db="EMBL/GenBank/DDBJ databases">
        <title>Genomic Encyclopedia of Type Strains, Phase IV (KMG-IV): sequencing the most valuable type-strain genomes for metagenomic binning, comparative biology and taxonomic classification.</title>
        <authorList>
            <person name="Goeker M."/>
        </authorList>
    </citation>
    <scope>NUCLEOTIDE SEQUENCE [LARGE SCALE GENOMIC DNA]</scope>
    <source>
        <strain evidence="1 2">DSM 9035</strain>
    </source>
</reference>
<proteinExistence type="predicted"/>
<dbReference type="RefSeq" id="WP_165933744.1">
    <property type="nucleotide sequence ID" value="NZ_SMAI01000007.1"/>
</dbReference>
<protein>
    <submittedName>
        <fullName evidence="1">Uncharacterized protein</fullName>
    </submittedName>
</protein>
<dbReference type="AlphaFoldDB" id="A0A4R3LUS7"/>